<feature type="binding site" evidence="3">
    <location>
        <begin position="154"/>
        <end position="156"/>
    </location>
    <ligand>
        <name>carboxy-S-adenosyl-L-methionine</name>
        <dbReference type="ChEBI" id="CHEBI:134278"/>
    </ligand>
</feature>
<evidence type="ECO:0000313" key="4">
    <source>
        <dbReference type="EMBL" id="MDR5896981.1"/>
    </source>
</evidence>
<feature type="binding site" evidence="3">
    <location>
        <position position="200"/>
    </location>
    <ligand>
        <name>carboxy-S-adenosyl-L-methionine</name>
        <dbReference type="ChEBI" id="CHEBI:134278"/>
    </ligand>
</feature>
<comment type="caution">
    <text evidence="4">The sequence shown here is derived from an EMBL/GenBank/DDBJ whole genome shotgun (WGS) entry which is preliminary data.</text>
</comment>
<evidence type="ECO:0000256" key="3">
    <source>
        <dbReference type="HAMAP-Rule" id="MF_01590"/>
    </source>
</evidence>
<accession>A0ABU1GY66</accession>
<comment type="similarity">
    <text evidence="3">Belongs to the class I-like SAM-binding methyltransferase superfamily. CmoB family.</text>
</comment>
<feature type="binding site" evidence="3">
    <location>
        <position position="112"/>
    </location>
    <ligand>
        <name>carboxy-S-adenosyl-L-methionine</name>
        <dbReference type="ChEBI" id="CHEBI:134278"/>
    </ligand>
</feature>
<feature type="binding site" evidence="3">
    <location>
        <position position="204"/>
    </location>
    <ligand>
        <name>carboxy-S-adenosyl-L-methionine</name>
        <dbReference type="ChEBI" id="CHEBI:134278"/>
    </ligand>
</feature>
<dbReference type="InterPro" id="IPR010017">
    <property type="entry name" value="CmoB"/>
</dbReference>
<dbReference type="Proteomes" id="UP001269375">
    <property type="component" value="Unassembled WGS sequence"/>
</dbReference>
<evidence type="ECO:0000256" key="1">
    <source>
        <dbReference type="ARBA" id="ARBA00022679"/>
    </source>
</evidence>
<evidence type="ECO:0000256" key="2">
    <source>
        <dbReference type="ARBA" id="ARBA00022694"/>
    </source>
</evidence>
<name>A0ABU1GY66_9GAMM</name>
<feature type="binding site" evidence="3">
    <location>
        <begin position="184"/>
        <end position="185"/>
    </location>
    <ligand>
        <name>carboxy-S-adenosyl-L-methionine</name>
        <dbReference type="ChEBI" id="CHEBI:134278"/>
    </ligand>
</feature>
<dbReference type="RefSeq" id="WP_251593844.1">
    <property type="nucleotide sequence ID" value="NZ_JAMLJI010000003.1"/>
</dbReference>
<dbReference type="InterPro" id="IPR027555">
    <property type="entry name" value="Mo5U34_MeTrfas-like"/>
</dbReference>
<comment type="function">
    <text evidence="3">Catalyzes carboxymethyl transfer from carboxy-S-adenosyl-L-methionine (Cx-SAM) to 5-hydroxyuridine (ho5U) to form 5-carboxymethoxyuridine (cmo5U) at position 34 in tRNAs.</text>
</comment>
<dbReference type="NCBIfam" id="NF011650">
    <property type="entry name" value="PRK15068.1"/>
    <property type="match status" value="1"/>
</dbReference>
<comment type="subunit">
    <text evidence="3">Homotetramer.</text>
</comment>
<dbReference type="Pfam" id="PF08003">
    <property type="entry name" value="Methyltransf_9"/>
    <property type="match status" value="1"/>
</dbReference>
<dbReference type="EC" id="2.5.1.-" evidence="3"/>
<keyword evidence="2 3" id="KW-0819">tRNA processing</keyword>
<dbReference type="SUPFAM" id="SSF53335">
    <property type="entry name" value="S-adenosyl-L-methionine-dependent methyltransferases"/>
    <property type="match status" value="1"/>
</dbReference>
<sequence>MTLSNREQALYQAVLDQELPTWLARLPDQLAHGLDTRRHGDLPGWLRILDKFPALDGVHIDLNAPHVTIDAALPDGLQTRCHNLLQALAPWRKGPYRVGTTVIDTEWRSDWKWDRLAPHLSDLTHRRVLDVGGGNGYHGFRIAGAGAAFVLVIDPSPRFYCQFHAIKQLMGTQAPNVHFIPVGIEDVPTGLASFDTTFSMGVLYHRRSPLDHLLELRDTLRPGGELVLETLVVEGDENTVLVPGERYAQMPNVYFLPSSRALAHWLERCGFSNVRVVDEAPTSLEEQRATDWMTYQSLEDFLDPEDPTRTVEGHPAPRRAVVIAERD</sequence>
<feature type="binding site" evidence="3">
    <location>
        <position position="107"/>
    </location>
    <ligand>
        <name>carboxy-S-adenosyl-L-methionine</name>
        <dbReference type="ChEBI" id="CHEBI:134278"/>
    </ligand>
</feature>
<evidence type="ECO:0000313" key="5">
    <source>
        <dbReference type="Proteomes" id="UP001269375"/>
    </source>
</evidence>
<dbReference type="HAMAP" id="MF_01590">
    <property type="entry name" value="tRNA_carboxymethyltr_CmoB"/>
    <property type="match status" value="1"/>
</dbReference>
<dbReference type="PANTHER" id="PTHR43464">
    <property type="entry name" value="METHYLTRANSFERASE"/>
    <property type="match status" value="1"/>
</dbReference>
<feature type="binding site" evidence="3">
    <location>
        <position position="319"/>
    </location>
    <ligand>
        <name>carboxy-S-adenosyl-L-methionine</name>
        <dbReference type="ChEBI" id="CHEBI:134278"/>
    </ligand>
</feature>
<dbReference type="InterPro" id="IPR029063">
    <property type="entry name" value="SAM-dependent_MTases_sf"/>
</dbReference>
<gene>
    <name evidence="3 4" type="primary">cmoB</name>
    <name evidence="4" type="ORF">QC825_12965</name>
</gene>
<proteinExistence type="inferred from homology"/>
<dbReference type="EMBL" id="JARWAO010000007">
    <property type="protein sequence ID" value="MDR5896981.1"/>
    <property type="molecule type" value="Genomic_DNA"/>
</dbReference>
<keyword evidence="1 3" id="KW-0808">Transferase</keyword>
<dbReference type="PANTHER" id="PTHR43464:SF95">
    <property type="entry name" value="TRNA U34 CARBOXYMETHYLTRANSFERASE"/>
    <property type="match status" value="1"/>
</dbReference>
<dbReference type="CDD" id="cd02440">
    <property type="entry name" value="AdoMet_MTases"/>
    <property type="match status" value="1"/>
</dbReference>
<keyword evidence="5" id="KW-1185">Reference proteome</keyword>
<feature type="binding site" evidence="3">
    <location>
        <position position="132"/>
    </location>
    <ligand>
        <name>carboxy-S-adenosyl-L-methionine</name>
        <dbReference type="ChEBI" id="CHEBI:134278"/>
    </ligand>
</feature>
<comment type="catalytic activity">
    <reaction evidence="3">
        <text>carboxy-S-adenosyl-L-methionine + 5-hydroxyuridine(34) in tRNA = 5-carboxymethoxyuridine(34) in tRNA + S-adenosyl-L-homocysteine + H(+)</text>
        <dbReference type="Rhea" id="RHEA:52848"/>
        <dbReference type="Rhea" id="RHEA-COMP:13381"/>
        <dbReference type="Rhea" id="RHEA-COMP:13383"/>
        <dbReference type="ChEBI" id="CHEBI:15378"/>
        <dbReference type="ChEBI" id="CHEBI:57856"/>
        <dbReference type="ChEBI" id="CHEBI:134278"/>
        <dbReference type="ChEBI" id="CHEBI:136877"/>
        <dbReference type="ChEBI" id="CHEBI:136879"/>
    </reaction>
</comment>
<dbReference type="Gene3D" id="3.40.50.150">
    <property type="entry name" value="Vaccinia Virus protein VP39"/>
    <property type="match status" value="1"/>
</dbReference>
<protein>
    <recommendedName>
        <fullName evidence="3">tRNA U34 carboxymethyltransferase</fullName>
        <ecNumber evidence="3">2.5.1.-</ecNumber>
    </recommendedName>
</protein>
<feature type="binding site" evidence="3">
    <location>
        <position position="93"/>
    </location>
    <ligand>
        <name>carboxy-S-adenosyl-L-methionine</name>
        <dbReference type="ChEBI" id="CHEBI:134278"/>
    </ligand>
</feature>
<reference evidence="4 5" key="1">
    <citation type="submission" date="2023-04" db="EMBL/GenBank/DDBJ databases">
        <title>A long-awaited taxogenomic arrangement of the family Halomonadaceae.</title>
        <authorList>
            <person name="De La Haba R."/>
            <person name="Chuvochina M."/>
            <person name="Wittouck S."/>
            <person name="Arahal D.R."/>
            <person name="Sanchez-Porro C."/>
            <person name="Hugenholtz P."/>
            <person name="Ventosa A."/>
        </authorList>
    </citation>
    <scope>NUCLEOTIDE SEQUENCE [LARGE SCALE GENOMIC DNA]</scope>
    <source>
        <strain evidence="4 5">DSM 22428</strain>
    </source>
</reference>
<dbReference type="NCBIfam" id="TIGR00452">
    <property type="entry name" value="tRNA 5-methoxyuridine(34)/uridine 5-oxyacetic acid(34) synthase CmoB"/>
    <property type="match status" value="1"/>
</dbReference>
<organism evidence="4 5">
    <name type="scientific">Larsenimonas suaedae</name>
    <dbReference type="NCBI Taxonomy" id="1851019"/>
    <lineage>
        <taxon>Bacteria</taxon>
        <taxon>Pseudomonadati</taxon>
        <taxon>Pseudomonadota</taxon>
        <taxon>Gammaproteobacteria</taxon>
        <taxon>Oceanospirillales</taxon>
        <taxon>Halomonadaceae</taxon>
        <taxon>Larsenimonas</taxon>
    </lineage>
</organism>